<accession>A0ACC2WV89</accession>
<reference evidence="1" key="1">
    <citation type="submission" date="2023-04" db="EMBL/GenBank/DDBJ databases">
        <title>Draft Genome sequencing of Naganishia species isolated from polar environments using Oxford Nanopore Technology.</title>
        <authorList>
            <person name="Leo P."/>
            <person name="Venkateswaran K."/>
        </authorList>
    </citation>
    <scope>NUCLEOTIDE SEQUENCE</scope>
    <source>
        <strain evidence="1">DBVPG 5303</strain>
    </source>
</reference>
<proteinExistence type="predicted"/>
<comment type="caution">
    <text evidence="1">The sequence shown here is derived from an EMBL/GenBank/DDBJ whole genome shotgun (WGS) entry which is preliminary data.</text>
</comment>
<dbReference type="EMBL" id="JASBWV010000049">
    <property type="protein sequence ID" value="KAJ9114972.1"/>
    <property type="molecule type" value="Genomic_DNA"/>
</dbReference>
<organism evidence="1 2">
    <name type="scientific">Naganishia onofrii</name>
    <dbReference type="NCBI Taxonomy" id="1851511"/>
    <lineage>
        <taxon>Eukaryota</taxon>
        <taxon>Fungi</taxon>
        <taxon>Dikarya</taxon>
        <taxon>Basidiomycota</taxon>
        <taxon>Agaricomycotina</taxon>
        <taxon>Tremellomycetes</taxon>
        <taxon>Filobasidiales</taxon>
        <taxon>Filobasidiaceae</taxon>
        <taxon>Naganishia</taxon>
    </lineage>
</organism>
<protein>
    <submittedName>
        <fullName evidence="1">Uncharacterized protein</fullName>
    </submittedName>
</protein>
<sequence>MSSLRTRRASEFPKSANFTNANYSLGSVPEVPEIAVHHVPSSTNASLVSSAGSSRPTGPKRTPTYVKRADVQAQQQQQRGRDGEKDKRRMSRVGEKIKKRLSMRVNPTRRSYIDGWYNASTLREQGTLQAVGFNGSCNDYEQYQDPSPATDTPPVPSGASSIFATPRNDTLPQFGIGEVIPSNTYTSSSLGKSRTQSSDPVDALNSKFASYSLAPGTASDGRNGASAYARRTSRFDGPGVSTSRAMDRPSAVSGAGVGGVGFGGIVEEEEEEEEEGAVMQDAGERQRWDLEALKDPNVDLGVYIKDTLAGAEEDELREFQQALLKRKAANAEELKRNVLQNYGDFVAVSKEISTLENEMLELKDLVSEWKTVPELLNNGVDPTMELGPSTGGGLSSLERRKTVRNSILDLQNMYRAQLQSLWTQVSGSQKYLPITPGRHLVCEASNFIELNPATYKTKQLVELFLLNDLMLVAVRKRKRSTTETAVGTSRRGAAGPDGSIKGQLVADKCFTLSEISVADIKDSGDLTNSIKVKRGKETYVYRTNHPEDKRALLLAFRQVNEEMQAKKREQNEKEQERRKSMWTGEVSTFRGQGAVPRVPRIPAALAAADGMPTDSSSINSFEDDLAMAIALRDWPPSVELVLKARGYLSTPLAKSLPDSSIAVRLSTLTRELVDQISNDLADPDVRKSEVIDLTSFLTRLGEGQAARDAFLRARKELLGRRTRMIGYHGDVPTYISELAIVTFTILKHTSDWYLAAFQDNNMVSGFVDWCRVEVEEFAKSFRRQVYGPSEDPFVTRDSLHVVAFHNRKLMRDAGLDFTFLLSTLLQPNWDDANVQPNEIIRDAAVAPRKKSERKSKAKEGEASQQQRP</sequence>
<keyword evidence="2" id="KW-1185">Reference proteome</keyword>
<gene>
    <name evidence="1" type="ORF">QFC24_007088</name>
</gene>
<evidence type="ECO:0000313" key="1">
    <source>
        <dbReference type="EMBL" id="KAJ9114972.1"/>
    </source>
</evidence>
<dbReference type="Proteomes" id="UP001234202">
    <property type="component" value="Unassembled WGS sequence"/>
</dbReference>
<name>A0ACC2WV89_9TREE</name>
<evidence type="ECO:0000313" key="2">
    <source>
        <dbReference type="Proteomes" id="UP001234202"/>
    </source>
</evidence>